<evidence type="ECO:0000256" key="1">
    <source>
        <dbReference type="SAM" id="MobiDB-lite"/>
    </source>
</evidence>
<dbReference type="EMBL" id="JABCRI010000005">
    <property type="protein sequence ID" value="KAF8406558.1"/>
    <property type="molecule type" value="Genomic_DNA"/>
</dbReference>
<proteinExistence type="predicted"/>
<evidence type="ECO:0000313" key="2">
    <source>
        <dbReference type="EMBL" id="KAF8406558.1"/>
    </source>
</evidence>
<accession>A0A835DK66</accession>
<dbReference type="PANTHER" id="PTHR47512:SF3">
    <property type="entry name" value="CHALCONE-FLAVONONE ISOMERASE FAMILY PROTEIN"/>
    <property type="match status" value="1"/>
</dbReference>
<gene>
    <name evidence="2" type="ORF">HHK36_008646</name>
</gene>
<sequence>METPTSMRRVTRSQTSAALNSIPMLRKTEESEKVLSRQRNMIKPDRSALIDITNDSPIVGLARGHFETPSSLAKKRNLTPGSGEALLRGQVKTLLQKVEEEAELSKRSFEHRPFLHLHSVVDSPTGLLAPTPVNTPNVPNLTCNGDSGVQAVTDFIHGTKQETLESQKCLLTRSLLFDFSEKSEISDSSQCLSELMFKEGSESREEAIEEDDASVWSIQVNASTHDENFEEEEEEEDYKNEEEEEEEEDEDEDGGWVDELCEELSKITVQEKLMPKKKQFVGKHTRFVYNSDDEIEGEEKVTESSSPGMLLLKGIATPKGKHLRFPEE</sequence>
<protein>
    <submittedName>
        <fullName evidence="2">Uncharacterized protein</fullName>
    </submittedName>
</protein>
<reference evidence="2 3" key="1">
    <citation type="submission" date="2020-04" db="EMBL/GenBank/DDBJ databases">
        <title>Plant Genome Project.</title>
        <authorList>
            <person name="Zhang R.-G."/>
        </authorList>
    </citation>
    <scope>NUCLEOTIDE SEQUENCE [LARGE SCALE GENOMIC DNA]</scope>
    <source>
        <strain evidence="2">YNK0</strain>
        <tissue evidence="2">Leaf</tissue>
    </source>
</reference>
<dbReference type="AlphaFoldDB" id="A0A835DK66"/>
<dbReference type="Proteomes" id="UP000655225">
    <property type="component" value="Unassembled WGS sequence"/>
</dbReference>
<feature type="region of interest" description="Disordered" evidence="1">
    <location>
        <begin position="223"/>
        <end position="256"/>
    </location>
</feature>
<name>A0A835DK66_TETSI</name>
<organism evidence="2 3">
    <name type="scientific">Tetracentron sinense</name>
    <name type="common">Spur-leaf</name>
    <dbReference type="NCBI Taxonomy" id="13715"/>
    <lineage>
        <taxon>Eukaryota</taxon>
        <taxon>Viridiplantae</taxon>
        <taxon>Streptophyta</taxon>
        <taxon>Embryophyta</taxon>
        <taxon>Tracheophyta</taxon>
        <taxon>Spermatophyta</taxon>
        <taxon>Magnoliopsida</taxon>
        <taxon>Trochodendrales</taxon>
        <taxon>Trochodendraceae</taxon>
        <taxon>Tetracentron</taxon>
    </lineage>
</organism>
<evidence type="ECO:0000313" key="3">
    <source>
        <dbReference type="Proteomes" id="UP000655225"/>
    </source>
</evidence>
<feature type="compositionally biased region" description="Acidic residues" evidence="1">
    <location>
        <begin position="228"/>
        <end position="256"/>
    </location>
</feature>
<dbReference type="PANTHER" id="PTHR47512">
    <property type="entry name" value="EXPRESSED PROTEIN"/>
    <property type="match status" value="1"/>
</dbReference>
<comment type="caution">
    <text evidence="2">The sequence shown here is derived from an EMBL/GenBank/DDBJ whole genome shotgun (WGS) entry which is preliminary data.</text>
</comment>
<dbReference type="OMA" id="VVECCAE"/>
<dbReference type="OrthoDB" id="162989at2759"/>
<keyword evidence="3" id="KW-1185">Reference proteome</keyword>